<dbReference type="AlphaFoldDB" id="D0LJ63"/>
<keyword evidence="2" id="KW-1185">Reference proteome</keyword>
<dbReference type="KEGG" id="hoh:Hoch_2372"/>
<dbReference type="Proteomes" id="UP000001880">
    <property type="component" value="Chromosome"/>
</dbReference>
<accession>D0LJ63</accession>
<proteinExistence type="predicted"/>
<dbReference type="STRING" id="502025.Hoch_2372"/>
<evidence type="ECO:0000313" key="1">
    <source>
        <dbReference type="EMBL" id="ACY14910.1"/>
    </source>
</evidence>
<reference evidence="1 2" key="1">
    <citation type="journal article" date="2010" name="Stand. Genomic Sci.">
        <title>Complete genome sequence of Haliangium ochraceum type strain (SMP-2).</title>
        <authorList>
            <consortium name="US DOE Joint Genome Institute (JGI-PGF)"/>
            <person name="Ivanova N."/>
            <person name="Daum C."/>
            <person name="Lang E."/>
            <person name="Abt B."/>
            <person name="Kopitz M."/>
            <person name="Saunders E."/>
            <person name="Lapidus A."/>
            <person name="Lucas S."/>
            <person name="Glavina Del Rio T."/>
            <person name="Nolan M."/>
            <person name="Tice H."/>
            <person name="Copeland A."/>
            <person name="Cheng J.F."/>
            <person name="Chen F."/>
            <person name="Bruce D."/>
            <person name="Goodwin L."/>
            <person name="Pitluck S."/>
            <person name="Mavromatis K."/>
            <person name="Pati A."/>
            <person name="Mikhailova N."/>
            <person name="Chen A."/>
            <person name="Palaniappan K."/>
            <person name="Land M."/>
            <person name="Hauser L."/>
            <person name="Chang Y.J."/>
            <person name="Jeffries C.D."/>
            <person name="Detter J.C."/>
            <person name="Brettin T."/>
            <person name="Rohde M."/>
            <person name="Goker M."/>
            <person name="Bristow J."/>
            <person name="Markowitz V."/>
            <person name="Eisen J.A."/>
            <person name="Hugenholtz P."/>
            <person name="Kyrpides N.C."/>
            <person name="Klenk H.P."/>
        </authorList>
    </citation>
    <scope>NUCLEOTIDE SEQUENCE [LARGE SCALE GENOMIC DNA]</scope>
    <source>
        <strain evidence="2">DSM 14365 / CIP 107738 / JCM 11303 / AJ 13395 / SMP-2</strain>
    </source>
</reference>
<dbReference type="OrthoDB" id="5521701at2"/>
<name>D0LJ63_HALO1</name>
<protein>
    <submittedName>
        <fullName evidence="1">Uncharacterized protein</fullName>
    </submittedName>
</protein>
<sequence>MALSRLDTEEMVHITSTWIVHGHPDHAALANEAALVPLLPAIDSAHQRLLDVHPKTFGALRRRTIRQRQQRIDESRDRTVRGIWHRLIATIEFTQDVQREAALRGLKQRLLPDGPGIVRPNYQTQADQAVLVASRLTEADWSLLASIPLMGGRSLRDAVEEWLALARDLASLESARLGRGDATQVSEDEISSARGQWIETIEEVRSAAATAKRPSQALLDVLARVSAIELRAERRAGTQAETSIARGGFEDVVDTLQITTSDIWAAMEEMRPGSSES</sequence>
<dbReference type="EMBL" id="CP001804">
    <property type="protein sequence ID" value="ACY14910.1"/>
    <property type="molecule type" value="Genomic_DNA"/>
</dbReference>
<organism evidence="1 2">
    <name type="scientific">Haliangium ochraceum (strain DSM 14365 / JCM 11303 / SMP-2)</name>
    <dbReference type="NCBI Taxonomy" id="502025"/>
    <lineage>
        <taxon>Bacteria</taxon>
        <taxon>Pseudomonadati</taxon>
        <taxon>Myxococcota</taxon>
        <taxon>Polyangia</taxon>
        <taxon>Haliangiales</taxon>
        <taxon>Kofleriaceae</taxon>
        <taxon>Haliangium</taxon>
    </lineage>
</organism>
<evidence type="ECO:0000313" key="2">
    <source>
        <dbReference type="Proteomes" id="UP000001880"/>
    </source>
</evidence>
<gene>
    <name evidence="1" type="ordered locus">Hoch_2372</name>
</gene>
<dbReference type="HOGENOM" id="CLU_1022711_0_0_7"/>
<dbReference type="RefSeq" id="WP_012827518.1">
    <property type="nucleotide sequence ID" value="NC_013440.1"/>
</dbReference>